<feature type="transmembrane region" description="Helical" evidence="1">
    <location>
        <begin position="116"/>
        <end position="137"/>
    </location>
</feature>
<feature type="transmembrane region" description="Helical" evidence="1">
    <location>
        <begin position="70"/>
        <end position="95"/>
    </location>
</feature>
<dbReference type="AlphaFoldDB" id="A0A371JF04"/>
<proteinExistence type="predicted"/>
<feature type="transmembrane region" description="Helical" evidence="1">
    <location>
        <begin position="45"/>
        <end position="64"/>
    </location>
</feature>
<keyword evidence="1" id="KW-1133">Transmembrane helix</keyword>
<evidence type="ECO:0000313" key="2">
    <source>
        <dbReference type="EMBL" id="RDY31315.1"/>
    </source>
</evidence>
<dbReference type="Proteomes" id="UP000216411">
    <property type="component" value="Unassembled WGS sequence"/>
</dbReference>
<keyword evidence="3" id="KW-1185">Reference proteome</keyword>
<organism evidence="2 3">
    <name type="scientific">Lachnotalea glycerini</name>
    <dbReference type="NCBI Taxonomy" id="1763509"/>
    <lineage>
        <taxon>Bacteria</taxon>
        <taxon>Bacillati</taxon>
        <taxon>Bacillota</taxon>
        <taxon>Clostridia</taxon>
        <taxon>Lachnospirales</taxon>
        <taxon>Lachnospiraceae</taxon>
        <taxon>Lachnotalea</taxon>
    </lineage>
</organism>
<dbReference type="EMBL" id="NOKA02000018">
    <property type="protein sequence ID" value="RDY31315.1"/>
    <property type="molecule type" value="Genomic_DNA"/>
</dbReference>
<sequence>MKKYYKDYTADLKVTDDGKIVRKVKYVGDYYEYRLDEKEYRKMRGILFGTVILDLILFVLAGLLNSDGSFQFYILLPYMFSLLPMIFLLWGYISIPKKKKIMEYSIYDKSFLRVKFSLVGILAAGTVTTLSDIIYIVSSKNKIHLLNEIGFCIFNLIIVILSMTVLFYHNCIVCDKRNA</sequence>
<dbReference type="RefSeq" id="WP_094378704.1">
    <property type="nucleotide sequence ID" value="NZ_NOKA02000018.1"/>
</dbReference>
<gene>
    <name evidence="2" type="ORF">CG710_010490</name>
</gene>
<comment type="caution">
    <text evidence="2">The sequence shown here is derived from an EMBL/GenBank/DDBJ whole genome shotgun (WGS) entry which is preliminary data.</text>
</comment>
<reference evidence="2 3" key="1">
    <citation type="journal article" date="2017" name="Genome Announc.">
        <title>Draft Genome Sequence of a Sporulating and Motile Strain of Lachnotalea glycerini Isolated from Water in Quebec City, Canada.</title>
        <authorList>
            <person name="Maheux A.F."/>
            <person name="Boudreau D.K."/>
            <person name="Berube E."/>
            <person name="Boissinot M."/>
            <person name="Raymond F."/>
            <person name="Brodeur S."/>
            <person name="Corbeil J."/>
            <person name="Isabel S."/>
            <person name="Omar R.F."/>
            <person name="Bergeron M.G."/>
        </authorList>
    </citation>
    <scope>NUCLEOTIDE SEQUENCE [LARGE SCALE GENOMIC DNA]</scope>
    <source>
        <strain evidence="2 3">CCRI-19302</strain>
    </source>
</reference>
<keyword evidence="1" id="KW-0472">Membrane</keyword>
<feature type="transmembrane region" description="Helical" evidence="1">
    <location>
        <begin position="143"/>
        <end position="168"/>
    </location>
</feature>
<evidence type="ECO:0000256" key="1">
    <source>
        <dbReference type="SAM" id="Phobius"/>
    </source>
</evidence>
<evidence type="ECO:0000313" key="3">
    <source>
        <dbReference type="Proteomes" id="UP000216411"/>
    </source>
</evidence>
<protein>
    <submittedName>
        <fullName evidence="2">Uncharacterized protein</fullName>
    </submittedName>
</protein>
<keyword evidence="1" id="KW-0812">Transmembrane</keyword>
<accession>A0A371JF04</accession>
<name>A0A371JF04_9FIRM</name>